<name>A0ABQ4SIJ4_9HYPH</name>
<sequence>MTEIRSLDGAALLAAYRTRRLSPREVVADALARIARHDPAVNAFILVDGEAALAAAAASEARWAAGMPRGPLDGLPMTIKDNIAWAGHPMRRGSRTTPETRLAENAPAVDRLLEAGAIPLGKTTMPEFGWKGLGDSTLTGITRNPWDLSVTTGGSSAGAAAAAALQLGIAHLGTDGAGSIRIPAAFCGVFGLKPSYGRVPAYPPSPFGPVAHLGPLAHRVGDAALMLQAIARPDARDMLASLAAPPDYGAALETGVTGWRVAWSPRLGFARTVDPEVVDLTARAAAAFADLGAVVEEADPGFADPVETLNGIWLVGAWSVLRALPEASRAAVEPALRAAAERGSRIDAPDFLAALNARAAVFTAMARFHARYDLLLTPAVATPAFTAGHLTPPDGTFGDDWLAWTPFSYPFNLTGQPAATVPCGLTRAGLPVGLQIVGPMGEDARVLAAARAFEAARPWPALEAPRGT</sequence>
<evidence type="ECO:0000313" key="3">
    <source>
        <dbReference type="EMBL" id="GJE03041.1"/>
    </source>
</evidence>
<evidence type="ECO:0000259" key="2">
    <source>
        <dbReference type="Pfam" id="PF01425"/>
    </source>
</evidence>
<dbReference type="InterPro" id="IPR000120">
    <property type="entry name" value="Amidase"/>
</dbReference>
<dbReference type="PANTHER" id="PTHR11895:SF7">
    <property type="entry name" value="GLUTAMYL-TRNA(GLN) AMIDOTRANSFERASE SUBUNIT A, MITOCHONDRIAL"/>
    <property type="match status" value="1"/>
</dbReference>
<dbReference type="Pfam" id="PF01425">
    <property type="entry name" value="Amidase"/>
    <property type="match status" value="1"/>
</dbReference>
<dbReference type="SUPFAM" id="SSF75304">
    <property type="entry name" value="Amidase signature (AS) enzymes"/>
    <property type="match status" value="1"/>
</dbReference>
<dbReference type="PANTHER" id="PTHR11895">
    <property type="entry name" value="TRANSAMIDASE"/>
    <property type="match status" value="1"/>
</dbReference>
<comment type="similarity">
    <text evidence="1">Belongs to the amidase family.</text>
</comment>
<accession>A0ABQ4SIJ4</accession>
<dbReference type="Gene3D" id="3.90.1300.10">
    <property type="entry name" value="Amidase signature (AS) domain"/>
    <property type="match status" value="1"/>
</dbReference>
<dbReference type="InterPro" id="IPR023631">
    <property type="entry name" value="Amidase_dom"/>
</dbReference>
<reference evidence="3" key="1">
    <citation type="journal article" date="2021" name="Front. Microbiol.">
        <title>Comprehensive Comparative Genomics and Phenotyping of Methylobacterium Species.</title>
        <authorList>
            <person name="Alessa O."/>
            <person name="Ogura Y."/>
            <person name="Fujitani Y."/>
            <person name="Takami H."/>
            <person name="Hayashi T."/>
            <person name="Sahin N."/>
            <person name="Tani A."/>
        </authorList>
    </citation>
    <scope>NUCLEOTIDE SEQUENCE</scope>
    <source>
        <strain evidence="3">DSM 17168</strain>
    </source>
</reference>
<dbReference type="Proteomes" id="UP001055153">
    <property type="component" value="Unassembled WGS sequence"/>
</dbReference>
<dbReference type="EMBL" id="BPQQ01000067">
    <property type="protein sequence ID" value="GJE03041.1"/>
    <property type="molecule type" value="Genomic_DNA"/>
</dbReference>
<reference evidence="3" key="2">
    <citation type="submission" date="2021-08" db="EMBL/GenBank/DDBJ databases">
        <authorList>
            <person name="Tani A."/>
            <person name="Ola A."/>
            <person name="Ogura Y."/>
            <person name="Katsura K."/>
            <person name="Hayashi T."/>
        </authorList>
    </citation>
    <scope>NUCLEOTIDE SEQUENCE</scope>
    <source>
        <strain evidence="3">DSM 17168</strain>
    </source>
</reference>
<evidence type="ECO:0000256" key="1">
    <source>
        <dbReference type="ARBA" id="ARBA00009199"/>
    </source>
</evidence>
<dbReference type="InterPro" id="IPR036928">
    <property type="entry name" value="AS_sf"/>
</dbReference>
<dbReference type="RefSeq" id="WP_238240391.1">
    <property type="nucleotide sequence ID" value="NZ_BPQQ01000067.1"/>
</dbReference>
<feature type="domain" description="Amidase" evidence="2">
    <location>
        <begin position="25"/>
        <end position="447"/>
    </location>
</feature>
<evidence type="ECO:0000313" key="4">
    <source>
        <dbReference type="Proteomes" id="UP001055153"/>
    </source>
</evidence>
<proteinExistence type="inferred from homology"/>
<dbReference type="NCBIfam" id="NF004815">
    <property type="entry name" value="PRK06169.1"/>
    <property type="match status" value="1"/>
</dbReference>
<protein>
    <submittedName>
        <fullName evidence="3">Acylamidase</fullName>
    </submittedName>
</protein>
<organism evidence="3 4">
    <name type="scientific">Methylobacterium isbiliense</name>
    <dbReference type="NCBI Taxonomy" id="315478"/>
    <lineage>
        <taxon>Bacteria</taxon>
        <taxon>Pseudomonadati</taxon>
        <taxon>Pseudomonadota</taxon>
        <taxon>Alphaproteobacteria</taxon>
        <taxon>Hyphomicrobiales</taxon>
        <taxon>Methylobacteriaceae</taxon>
        <taxon>Methylobacterium</taxon>
    </lineage>
</organism>
<gene>
    <name evidence="3" type="primary">aam_3</name>
    <name evidence="3" type="ORF">GMJLKIPL_4992</name>
</gene>
<comment type="caution">
    <text evidence="3">The sequence shown here is derived from an EMBL/GenBank/DDBJ whole genome shotgun (WGS) entry which is preliminary data.</text>
</comment>
<keyword evidence="4" id="KW-1185">Reference proteome</keyword>